<dbReference type="PANTHER" id="PTHR23232">
    <property type="entry name" value="KRAB DOMAIN C2H2 ZINC FINGER"/>
    <property type="match status" value="1"/>
</dbReference>
<organism evidence="2 3">
    <name type="scientific">Salvator merianae</name>
    <name type="common">Argentine black and white tegu</name>
    <name type="synonym">Tupinambis merianae</name>
    <dbReference type="NCBI Taxonomy" id="96440"/>
    <lineage>
        <taxon>Eukaryota</taxon>
        <taxon>Metazoa</taxon>
        <taxon>Chordata</taxon>
        <taxon>Craniata</taxon>
        <taxon>Vertebrata</taxon>
        <taxon>Euteleostomi</taxon>
        <taxon>Lepidosauria</taxon>
        <taxon>Squamata</taxon>
        <taxon>Bifurcata</taxon>
        <taxon>Unidentata</taxon>
        <taxon>Episquamata</taxon>
        <taxon>Laterata</taxon>
        <taxon>Teiioidea</taxon>
        <taxon>Teiidae</taxon>
        <taxon>Salvator</taxon>
    </lineage>
</organism>
<dbReference type="AlphaFoldDB" id="A0A8D0E2I1"/>
<sequence length="90" mass="10275">VALSRGPVTFEEVAVRFTEGEWGLLDPGQRALYREVMVENYGNVASLGKTKLNLKIPKKNAWLGWTGAYSSKKWQRHYEIKENVISHRAV</sequence>
<evidence type="ECO:0000313" key="3">
    <source>
        <dbReference type="Proteomes" id="UP000694421"/>
    </source>
</evidence>
<dbReference type="Proteomes" id="UP000694421">
    <property type="component" value="Unplaced"/>
</dbReference>
<reference evidence="2" key="1">
    <citation type="submission" date="2025-08" db="UniProtKB">
        <authorList>
            <consortium name="Ensembl"/>
        </authorList>
    </citation>
    <scope>IDENTIFICATION</scope>
</reference>
<feature type="domain" description="KRAB" evidence="1">
    <location>
        <begin position="8"/>
        <end position="82"/>
    </location>
</feature>
<evidence type="ECO:0000259" key="1">
    <source>
        <dbReference type="PROSITE" id="PS50805"/>
    </source>
</evidence>
<dbReference type="PANTHER" id="PTHR23232:SF142">
    <property type="entry name" value="GASTRULA ZINC FINGER PROTEIN XLCGF57.1-LIKE-RELATED"/>
    <property type="match status" value="1"/>
</dbReference>
<dbReference type="Ensembl" id="ENSSMRT00000029770.1">
    <property type="protein sequence ID" value="ENSSMRP00000025425.1"/>
    <property type="gene ID" value="ENSSMRG00000019659.1"/>
</dbReference>
<name>A0A8D0E2I1_SALMN</name>
<dbReference type="SUPFAM" id="SSF109640">
    <property type="entry name" value="KRAB domain (Kruppel-associated box)"/>
    <property type="match status" value="1"/>
</dbReference>
<dbReference type="GO" id="GO:0006355">
    <property type="term" value="P:regulation of DNA-templated transcription"/>
    <property type="evidence" value="ECO:0007669"/>
    <property type="project" value="InterPro"/>
</dbReference>
<evidence type="ECO:0000313" key="2">
    <source>
        <dbReference type="Ensembl" id="ENSSMRP00000025425.1"/>
    </source>
</evidence>
<dbReference type="CDD" id="cd07765">
    <property type="entry name" value="KRAB_A-box"/>
    <property type="match status" value="1"/>
</dbReference>
<dbReference type="InterPro" id="IPR036051">
    <property type="entry name" value="KRAB_dom_sf"/>
</dbReference>
<dbReference type="InterPro" id="IPR001909">
    <property type="entry name" value="KRAB"/>
</dbReference>
<protein>
    <recommendedName>
        <fullName evidence="1">KRAB domain-containing protein</fullName>
    </recommendedName>
</protein>
<dbReference type="InterPro" id="IPR050169">
    <property type="entry name" value="Krueppel_C2H2_ZnF"/>
</dbReference>
<accession>A0A8D0E2I1</accession>
<proteinExistence type="predicted"/>
<dbReference type="PROSITE" id="PS50805">
    <property type="entry name" value="KRAB"/>
    <property type="match status" value="1"/>
</dbReference>
<dbReference type="Pfam" id="PF01352">
    <property type="entry name" value="KRAB"/>
    <property type="match status" value="1"/>
</dbReference>
<reference evidence="2" key="2">
    <citation type="submission" date="2025-09" db="UniProtKB">
        <authorList>
            <consortium name="Ensembl"/>
        </authorList>
    </citation>
    <scope>IDENTIFICATION</scope>
</reference>
<dbReference type="GeneTree" id="ENSGT01150000286941"/>
<keyword evidence="3" id="KW-1185">Reference proteome</keyword>
<dbReference type="SMART" id="SM00349">
    <property type="entry name" value="KRAB"/>
    <property type="match status" value="1"/>
</dbReference>
<dbReference type="Gene3D" id="6.10.140.140">
    <property type="match status" value="1"/>
</dbReference>